<dbReference type="InterPro" id="IPR050924">
    <property type="entry name" value="Peroxiredoxin_BCP/PrxQ"/>
</dbReference>
<name>A0ABU0J425_9HYPH</name>
<keyword evidence="4" id="KW-0049">Antioxidant</keyword>
<evidence type="ECO:0000256" key="10">
    <source>
        <dbReference type="ARBA" id="ARBA00042639"/>
    </source>
</evidence>
<comment type="function">
    <text evidence="1">Thiol-specific peroxidase that catalyzes the reduction of hydrogen peroxide and organic hydroperoxides to water and alcohols, respectively. Plays a role in cell protection against oxidative stress by detoxifying peroxides and as sensor of hydrogen peroxide-mediated signaling events.</text>
</comment>
<dbReference type="RefSeq" id="WP_307271121.1">
    <property type="nucleotide sequence ID" value="NZ_JAUSVX010000003.1"/>
</dbReference>
<evidence type="ECO:0000256" key="7">
    <source>
        <dbReference type="ARBA" id="ARBA00023284"/>
    </source>
</evidence>
<evidence type="ECO:0000259" key="12">
    <source>
        <dbReference type="PROSITE" id="PS51352"/>
    </source>
</evidence>
<keyword evidence="3" id="KW-0575">Peroxidase</keyword>
<evidence type="ECO:0000256" key="9">
    <source>
        <dbReference type="ARBA" id="ARBA00038489"/>
    </source>
</evidence>
<evidence type="ECO:0000256" key="4">
    <source>
        <dbReference type="ARBA" id="ARBA00022862"/>
    </source>
</evidence>
<sequence length="155" mass="16917">MVELSVGGAAPDFTLARDGGGTVRLSALRGRKVVLFFYPKADTPGCTLESKDFSCLADAFAAADTELIGISADPVKKQDRFKTKYDLALTLASDETHAMLETYGVWTQKSMFGRKYMGIERTTVLINRDGRIARVWPKVTVEGHAQEVLDAAKAL</sequence>
<evidence type="ECO:0000256" key="5">
    <source>
        <dbReference type="ARBA" id="ARBA00023002"/>
    </source>
</evidence>
<reference evidence="13 14" key="1">
    <citation type="submission" date="2023-07" db="EMBL/GenBank/DDBJ databases">
        <title>Genomic Encyclopedia of Type Strains, Phase IV (KMG-IV): sequencing the most valuable type-strain genomes for metagenomic binning, comparative biology and taxonomic classification.</title>
        <authorList>
            <person name="Goeker M."/>
        </authorList>
    </citation>
    <scope>NUCLEOTIDE SEQUENCE [LARGE SCALE GENOMIC DNA]</scope>
    <source>
        <strain evidence="13 14">DSM 19619</strain>
    </source>
</reference>
<evidence type="ECO:0000256" key="1">
    <source>
        <dbReference type="ARBA" id="ARBA00003330"/>
    </source>
</evidence>
<accession>A0ABU0J425</accession>
<dbReference type="InterPro" id="IPR013766">
    <property type="entry name" value="Thioredoxin_domain"/>
</dbReference>
<evidence type="ECO:0000313" key="13">
    <source>
        <dbReference type="EMBL" id="MDQ0469027.1"/>
    </source>
</evidence>
<evidence type="ECO:0000256" key="11">
    <source>
        <dbReference type="ARBA" id="ARBA00049091"/>
    </source>
</evidence>
<comment type="caution">
    <text evidence="13">The sequence shown here is derived from an EMBL/GenBank/DDBJ whole genome shotgun (WGS) entry which is preliminary data.</text>
</comment>
<dbReference type="EC" id="1.11.1.24" evidence="2"/>
<evidence type="ECO:0000256" key="8">
    <source>
        <dbReference type="ARBA" id="ARBA00032824"/>
    </source>
</evidence>
<dbReference type="PANTHER" id="PTHR42801">
    <property type="entry name" value="THIOREDOXIN-DEPENDENT PEROXIDE REDUCTASE"/>
    <property type="match status" value="1"/>
</dbReference>
<keyword evidence="7" id="KW-0676">Redox-active center</keyword>
<feature type="domain" description="Thioredoxin" evidence="12">
    <location>
        <begin position="4"/>
        <end position="155"/>
    </location>
</feature>
<evidence type="ECO:0000256" key="6">
    <source>
        <dbReference type="ARBA" id="ARBA00023157"/>
    </source>
</evidence>
<dbReference type="Proteomes" id="UP001242480">
    <property type="component" value="Unassembled WGS sequence"/>
</dbReference>
<dbReference type="EMBL" id="JAUSVX010000003">
    <property type="protein sequence ID" value="MDQ0469027.1"/>
    <property type="molecule type" value="Genomic_DNA"/>
</dbReference>
<dbReference type="Pfam" id="PF00578">
    <property type="entry name" value="AhpC-TSA"/>
    <property type="match status" value="1"/>
</dbReference>
<evidence type="ECO:0000256" key="3">
    <source>
        <dbReference type="ARBA" id="ARBA00022559"/>
    </source>
</evidence>
<evidence type="ECO:0000313" key="14">
    <source>
        <dbReference type="Proteomes" id="UP001242480"/>
    </source>
</evidence>
<dbReference type="PANTHER" id="PTHR42801:SF4">
    <property type="entry name" value="AHPC_TSA FAMILY PROTEIN"/>
    <property type="match status" value="1"/>
</dbReference>
<comment type="similarity">
    <text evidence="9">Belongs to the peroxiredoxin family. BCP/PrxQ subfamily.</text>
</comment>
<dbReference type="InterPro" id="IPR036249">
    <property type="entry name" value="Thioredoxin-like_sf"/>
</dbReference>
<evidence type="ECO:0000256" key="2">
    <source>
        <dbReference type="ARBA" id="ARBA00013017"/>
    </source>
</evidence>
<protein>
    <recommendedName>
        <fullName evidence="2">thioredoxin-dependent peroxiredoxin</fullName>
        <ecNumber evidence="2">1.11.1.24</ecNumber>
    </recommendedName>
    <alternativeName>
        <fullName evidence="8">Thioredoxin peroxidase</fullName>
    </alternativeName>
    <alternativeName>
        <fullName evidence="10">Thioredoxin-dependent peroxiredoxin Bcp</fullName>
    </alternativeName>
</protein>
<proteinExistence type="inferred from homology"/>
<gene>
    <name evidence="13" type="ORF">QO011_002038</name>
</gene>
<dbReference type="Gene3D" id="3.40.30.10">
    <property type="entry name" value="Glutaredoxin"/>
    <property type="match status" value="1"/>
</dbReference>
<keyword evidence="14" id="KW-1185">Reference proteome</keyword>
<dbReference type="PROSITE" id="PS51352">
    <property type="entry name" value="THIOREDOXIN_2"/>
    <property type="match status" value="1"/>
</dbReference>
<keyword evidence="6" id="KW-1015">Disulfide bond</keyword>
<keyword evidence="5" id="KW-0560">Oxidoreductase</keyword>
<dbReference type="CDD" id="cd03017">
    <property type="entry name" value="PRX_BCP"/>
    <property type="match status" value="1"/>
</dbReference>
<dbReference type="SUPFAM" id="SSF52833">
    <property type="entry name" value="Thioredoxin-like"/>
    <property type="match status" value="1"/>
</dbReference>
<comment type="catalytic activity">
    <reaction evidence="11">
        <text>a hydroperoxide + [thioredoxin]-dithiol = an alcohol + [thioredoxin]-disulfide + H2O</text>
        <dbReference type="Rhea" id="RHEA:62620"/>
        <dbReference type="Rhea" id="RHEA-COMP:10698"/>
        <dbReference type="Rhea" id="RHEA-COMP:10700"/>
        <dbReference type="ChEBI" id="CHEBI:15377"/>
        <dbReference type="ChEBI" id="CHEBI:29950"/>
        <dbReference type="ChEBI" id="CHEBI:30879"/>
        <dbReference type="ChEBI" id="CHEBI:35924"/>
        <dbReference type="ChEBI" id="CHEBI:50058"/>
        <dbReference type="EC" id="1.11.1.24"/>
    </reaction>
</comment>
<dbReference type="InterPro" id="IPR000866">
    <property type="entry name" value="AhpC/TSA"/>
</dbReference>
<organism evidence="13 14">
    <name type="scientific">Labrys wisconsinensis</name>
    <dbReference type="NCBI Taxonomy" id="425677"/>
    <lineage>
        <taxon>Bacteria</taxon>
        <taxon>Pseudomonadati</taxon>
        <taxon>Pseudomonadota</taxon>
        <taxon>Alphaproteobacteria</taxon>
        <taxon>Hyphomicrobiales</taxon>
        <taxon>Xanthobacteraceae</taxon>
        <taxon>Labrys</taxon>
    </lineage>
</organism>